<evidence type="ECO:0000256" key="2">
    <source>
        <dbReference type="ARBA" id="ARBA00023002"/>
    </source>
</evidence>
<accession>Q3JY36</accession>
<dbReference type="SUPFAM" id="SSF51735">
    <property type="entry name" value="NAD(P)-binding Rossmann-fold domains"/>
    <property type="match status" value="1"/>
</dbReference>
<dbReference type="EnsemblBacteria" id="ABA47689">
    <property type="protein sequence ID" value="ABA47689"/>
    <property type="gene ID" value="BURPS1710b_0100"/>
</dbReference>
<dbReference type="PANTHER" id="PTHR43477">
    <property type="entry name" value="DIHYDROANTICAPSIN 7-DEHYDROGENASE"/>
    <property type="match status" value="1"/>
</dbReference>
<feature type="domain" description="Ketoreductase" evidence="3">
    <location>
        <begin position="31"/>
        <end position="211"/>
    </location>
</feature>
<dbReference type="PANTHER" id="PTHR43477:SF1">
    <property type="entry name" value="DIHYDROANTICAPSIN 7-DEHYDROGENASE"/>
    <property type="match status" value="1"/>
</dbReference>
<proteinExistence type="inferred from homology"/>
<dbReference type="SMART" id="SM00822">
    <property type="entry name" value="PKS_KR"/>
    <property type="match status" value="1"/>
</dbReference>
<reference evidence="4 5" key="1">
    <citation type="submission" date="2005-09" db="EMBL/GenBank/DDBJ databases">
        <authorList>
            <person name="Woods D.E."/>
            <person name="Nierman W.C."/>
        </authorList>
    </citation>
    <scope>NUCLEOTIDE SEQUENCE [LARGE SCALE GENOMIC DNA]</scope>
    <source>
        <strain evidence="4 5">1710b</strain>
    </source>
</reference>
<sequence length="273" mass="27774">MGVGIARRRTAFRHRQHRAMTMFSERCLAGGTYLVTGASSGIGRAAAIAIAQLGGRLVLGGRDPARLADTLAALPGDGHASHAAALDDADAAADWVGALAETHGPLAGVFHAAGVELIRPARMTAQAQLEQVFGASLYAAFGIARAAAKKNVIADGGSVVYMSSVAGSTGQVGMTAYSAAKAGIEGLVRSLACELAPRRIRANAIAAGAVKTEMHARLTRGTPEDALAAYEASHLLGFGEPGDVAAAAIFLLSGASRWITGTSLVVDGGYKVR</sequence>
<dbReference type="Proteomes" id="UP000002700">
    <property type="component" value="Chromosome I"/>
</dbReference>
<dbReference type="InterPro" id="IPR036291">
    <property type="entry name" value="NAD(P)-bd_dom_sf"/>
</dbReference>
<dbReference type="InterPro" id="IPR020904">
    <property type="entry name" value="Sc_DH/Rdtase_CS"/>
</dbReference>
<dbReference type="AlphaFoldDB" id="Q3JY36"/>
<name>Q3JY36_BURP1</name>
<dbReference type="HOGENOM" id="CLU_010194_1_0_4"/>
<evidence type="ECO:0000259" key="3">
    <source>
        <dbReference type="SMART" id="SM00822"/>
    </source>
</evidence>
<dbReference type="CDD" id="cd05233">
    <property type="entry name" value="SDR_c"/>
    <property type="match status" value="1"/>
</dbReference>
<dbReference type="InterPro" id="IPR002347">
    <property type="entry name" value="SDR_fam"/>
</dbReference>
<comment type="similarity">
    <text evidence="1">Belongs to the short-chain dehydrogenases/reductases (SDR) family.</text>
</comment>
<dbReference type="PRINTS" id="PR00081">
    <property type="entry name" value="GDHRDH"/>
</dbReference>
<dbReference type="InterPro" id="IPR051122">
    <property type="entry name" value="SDR_DHRS6-like"/>
</dbReference>
<dbReference type="EMBL" id="CP000124">
    <property type="protein sequence ID" value="ABA47689.1"/>
    <property type="molecule type" value="Genomic_DNA"/>
</dbReference>
<evidence type="ECO:0000256" key="1">
    <source>
        <dbReference type="ARBA" id="ARBA00006484"/>
    </source>
</evidence>
<evidence type="ECO:0000313" key="4">
    <source>
        <dbReference type="EMBL" id="ABA47689.1"/>
    </source>
</evidence>
<keyword evidence="2" id="KW-0560">Oxidoreductase</keyword>
<dbReference type="InterPro" id="IPR057326">
    <property type="entry name" value="KR_dom"/>
</dbReference>
<protein>
    <submittedName>
        <fullName evidence="4">Oxidoreductase, short chain dehydrogenase/reductase family</fullName>
    </submittedName>
</protein>
<dbReference type="PRINTS" id="PR00080">
    <property type="entry name" value="SDRFAMILY"/>
</dbReference>
<dbReference type="PROSITE" id="PS00061">
    <property type="entry name" value="ADH_SHORT"/>
    <property type="match status" value="1"/>
</dbReference>
<dbReference type="KEGG" id="bpm:BURPS1710b_0100"/>
<organism evidence="4 5">
    <name type="scientific">Burkholderia pseudomallei (strain 1710b)</name>
    <dbReference type="NCBI Taxonomy" id="320372"/>
    <lineage>
        <taxon>Bacteria</taxon>
        <taxon>Pseudomonadati</taxon>
        <taxon>Pseudomonadota</taxon>
        <taxon>Betaproteobacteria</taxon>
        <taxon>Burkholderiales</taxon>
        <taxon>Burkholderiaceae</taxon>
        <taxon>Burkholderia</taxon>
        <taxon>pseudomallei group</taxon>
    </lineage>
</organism>
<evidence type="ECO:0000313" key="5">
    <source>
        <dbReference type="Proteomes" id="UP000002700"/>
    </source>
</evidence>
<dbReference type="Gene3D" id="3.40.50.720">
    <property type="entry name" value="NAD(P)-binding Rossmann-like Domain"/>
    <property type="match status" value="1"/>
</dbReference>
<gene>
    <name evidence="4" type="ordered locus">BURPS1710b_0100</name>
</gene>
<dbReference type="Pfam" id="PF13561">
    <property type="entry name" value="adh_short_C2"/>
    <property type="match status" value="1"/>
</dbReference>
<dbReference type="GO" id="GO:0016491">
    <property type="term" value="F:oxidoreductase activity"/>
    <property type="evidence" value="ECO:0007669"/>
    <property type="project" value="UniProtKB-KW"/>
</dbReference>